<name>A0A034VP40_BACDO</name>
<feature type="region of interest" description="Disordered" evidence="1">
    <location>
        <begin position="1"/>
        <end position="63"/>
    </location>
</feature>
<organism evidence="2">
    <name type="scientific">Bactrocera dorsalis</name>
    <name type="common">Oriental fruit fly</name>
    <name type="synonym">Dacus dorsalis</name>
    <dbReference type="NCBI Taxonomy" id="27457"/>
    <lineage>
        <taxon>Eukaryota</taxon>
        <taxon>Metazoa</taxon>
        <taxon>Ecdysozoa</taxon>
        <taxon>Arthropoda</taxon>
        <taxon>Hexapoda</taxon>
        <taxon>Insecta</taxon>
        <taxon>Pterygota</taxon>
        <taxon>Neoptera</taxon>
        <taxon>Endopterygota</taxon>
        <taxon>Diptera</taxon>
        <taxon>Brachycera</taxon>
        <taxon>Muscomorpha</taxon>
        <taxon>Tephritoidea</taxon>
        <taxon>Tephritidae</taxon>
        <taxon>Bactrocera</taxon>
        <taxon>Bactrocera</taxon>
    </lineage>
</organism>
<dbReference type="AlphaFoldDB" id="A0A034VP40"/>
<feature type="region of interest" description="Disordered" evidence="1">
    <location>
        <begin position="565"/>
        <end position="596"/>
    </location>
</feature>
<feature type="compositionally biased region" description="Low complexity" evidence="1">
    <location>
        <begin position="619"/>
        <end position="637"/>
    </location>
</feature>
<evidence type="ECO:0000313" key="2">
    <source>
        <dbReference type="EMBL" id="JAC44199.1"/>
    </source>
</evidence>
<feature type="compositionally biased region" description="Low complexity" evidence="1">
    <location>
        <begin position="52"/>
        <end position="63"/>
    </location>
</feature>
<feature type="compositionally biased region" description="Basic and acidic residues" evidence="1">
    <location>
        <begin position="1"/>
        <end position="23"/>
    </location>
</feature>
<accession>A0A034VP40</accession>
<evidence type="ECO:0000256" key="1">
    <source>
        <dbReference type="SAM" id="MobiDB-lite"/>
    </source>
</evidence>
<proteinExistence type="predicted"/>
<feature type="region of interest" description="Disordered" evidence="1">
    <location>
        <begin position="232"/>
        <end position="300"/>
    </location>
</feature>
<protein>
    <submittedName>
        <fullName evidence="2">Uncharacterized protein</fullName>
    </submittedName>
</protein>
<feature type="compositionally biased region" description="Low complexity" evidence="1">
    <location>
        <begin position="272"/>
        <end position="282"/>
    </location>
</feature>
<feature type="compositionally biased region" description="Basic and acidic residues" evidence="1">
    <location>
        <begin position="567"/>
        <end position="577"/>
    </location>
</feature>
<feature type="compositionally biased region" description="Low complexity" evidence="1">
    <location>
        <begin position="29"/>
        <end position="40"/>
    </location>
</feature>
<feature type="compositionally biased region" description="Low complexity" evidence="1">
    <location>
        <begin position="290"/>
        <end position="300"/>
    </location>
</feature>
<dbReference type="EMBL" id="GAKP01014753">
    <property type="protein sequence ID" value="JAC44199.1"/>
    <property type="molecule type" value="Transcribed_RNA"/>
</dbReference>
<feature type="compositionally biased region" description="Acidic residues" evidence="1">
    <location>
        <begin position="578"/>
        <end position="594"/>
    </location>
</feature>
<feature type="region of interest" description="Disordered" evidence="1">
    <location>
        <begin position="669"/>
        <end position="688"/>
    </location>
</feature>
<reference evidence="2" key="1">
    <citation type="journal article" date="2014" name="BMC Genomics">
        <title>Characterizing the developmental transcriptome of the oriental fruit fly, Bactrocera dorsalis (Diptera: Tephritidae) through comparative genomic analysis with Drosophila melanogaster utilizing modENCODE datasets.</title>
        <authorList>
            <person name="Geib S.M."/>
            <person name="Calla B."/>
            <person name="Hall B."/>
            <person name="Hou S."/>
            <person name="Manoukis N.C."/>
        </authorList>
    </citation>
    <scope>NUCLEOTIDE SEQUENCE</scope>
    <source>
        <strain evidence="2">Punador</strain>
    </source>
</reference>
<feature type="region of interest" description="Disordered" evidence="1">
    <location>
        <begin position="619"/>
        <end position="644"/>
    </location>
</feature>
<dbReference type="OrthoDB" id="8015430at2759"/>
<feature type="compositionally biased region" description="Polar residues" evidence="1">
    <location>
        <begin position="41"/>
        <end position="51"/>
    </location>
</feature>
<feature type="compositionally biased region" description="Polar residues" evidence="1">
    <location>
        <begin position="234"/>
        <end position="244"/>
    </location>
</feature>
<sequence length="868" mass="92380">MPRTRRSDNEGRSNKNERQDVTDVMHPNQQQQIQTQSQAQNHSNNMSPQRTSLAASSASSKRISSSISVQLPAAGLGSRPSSIISTSASLDEGGFNEPSPEIKAKLKPAYDFESVNGRSVTGVCADVDECDRSRKPTVEEAEKPSLNYVDVGYRLNPDGSEAREVFGESELYDTAKVTEMHKKFHANGFAQETTTVYATIKTEVTTAVELYYPGGKLAKEQRERERVSGILHSPTKSIGSSGSPVKTAITASPPVGVVSPIRRRSSDVSVKSTPPMSPTSIGSGSGGSCSGTANTNSTSNTRSISSIAVAAVGQNKGIAPIASLDTQEEFDSSELPALPERPPPLSALNTTMLATASDEQCNALDLQDLEYADSSAGEDEDDLMRTIEADDDDDDVHLDVSEAPLATVAEEEEDEKLIITTVAATQVVIPREDSLPDAMTADEAEQLLSSRQQSLLSDEQAKEVEQILSAAPTVGVAVAAVVATATSPTSIKSLIEETQPESPPTAEQQHERKVITATAAVADVAKVDTGTAASDLRAPASGGSNPITVTLATANGEGGLAFAVERQPAEEQHVRNEGDDDEEDDDDDDDDGDVDIVGIGAAPAHILNATFTKADSSNAVTSKANSNSNSNNNSNNNTHDDDEPEWLRDVLEAPNRSLENLLISRCTAASERRRSEDSQSGSAGGGVGVGVGSVNGMLVPHATNGIKDVLRPHFDKECNGGGPMALTNGENNISMKSEPMSDGEFNPDDIQLMQTNYNGSQNYYPHSIDHNILHPDVIVDTDNISDCSSVIGGDGIGGSAKSKRKLSTSTDGGDSTNYELIEYLKRREKRDEELLRRMDAREERLLALFERTVVAIEALAGRKPVESK</sequence>